<accession>A0A382CXK4</accession>
<gene>
    <name evidence="1" type="ORF">METZ01_LOCUS183754</name>
</gene>
<evidence type="ECO:0000313" key="1">
    <source>
        <dbReference type="EMBL" id="SVB30900.1"/>
    </source>
</evidence>
<reference evidence="1" key="1">
    <citation type="submission" date="2018-05" db="EMBL/GenBank/DDBJ databases">
        <authorList>
            <person name="Lanie J.A."/>
            <person name="Ng W.-L."/>
            <person name="Kazmierczak K.M."/>
            <person name="Andrzejewski T.M."/>
            <person name="Davidsen T.M."/>
            <person name="Wayne K.J."/>
            <person name="Tettelin H."/>
            <person name="Glass J.I."/>
            <person name="Rusch D."/>
            <person name="Podicherti R."/>
            <person name="Tsui H.-C.T."/>
            <person name="Winkler M.E."/>
        </authorList>
    </citation>
    <scope>NUCLEOTIDE SEQUENCE</scope>
</reference>
<dbReference type="EMBL" id="UINC01036632">
    <property type="protein sequence ID" value="SVB30900.1"/>
    <property type="molecule type" value="Genomic_DNA"/>
</dbReference>
<name>A0A382CXK4_9ZZZZ</name>
<proteinExistence type="predicted"/>
<sequence length="37" mass="4306">MRKIYKAKKSIMNIDAIRPRVIKNSVLNYLPVSYANP</sequence>
<dbReference type="AlphaFoldDB" id="A0A382CXK4"/>
<protein>
    <submittedName>
        <fullName evidence="1">Uncharacterized protein</fullName>
    </submittedName>
</protein>
<organism evidence="1">
    <name type="scientific">marine metagenome</name>
    <dbReference type="NCBI Taxonomy" id="408172"/>
    <lineage>
        <taxon>unclassified sequences</taxon>
        <taxon>metagenomes</taxon>
        <taxon>ecological metagenomes</taxon>
    </lineage>
</organism>